<evidence type="ECO:0000256" key="7">
    <source>
        <dbReference type="SAM" id="Phobius"/>
    </source>
</evidence>
<dbReference type="GO" id="GO:0005886">
    <property type="term" value="C:plasma membrane"/>
    <property type="evidence" value="ECO:0007669"/>
    <property type="project" value="UniProtKB-SubCell"/>
</dbReference>
<dbReference type="EMBL" id="JAPDOD010000005">
    <property type="protein sequence ID" value="MDA0160427.1"/>
    <property type="molecule type" value="Genomic_DNA"/>
</dbReference>
<keyword evidence="11" id="KW-1185">Reference proteome</keyword>
<dbReference type="InterPro" id="IPR039421">
    <property type="entry name" value="Type_1_exporter"/>
</dbReference>
<feature type="transmembrane region" description="Helical" evidence="7">
    <location>
        <begin position="144"/>
        <end position="162"/>
    </location>
</feature>
<dbReference type="GO" id="GO:0005524">
    <property type="term" value="F:ATP binding"/>
    <property type="evidence" value="ECO:0007669"/>
    <property type="project" value="UniProtKB-KW"/>
</dbReference>
<feature type="transmembrane region" description="Helical" evidence="7">
    <location>
        <begin position="21"/>
        <end position="51"/>
    </location>
</feature>
<keyword evidence="3" id="KW-0547">Nucleotide-binding</keyword>
<feature type="transmembrane region" description="Helical" evidence="7">
    <location>
        <begin position="247"/>
        <end position="267"/>
    </location>
</feature>
<dbReference type="Gene3D" id="3.40.50.300">
    <property type="entry name" value="P-loop containing nucleotide triphosphate hydrolases"/>
    <property type="match status" value="1"/>
</dbReference>
<evidence type="ECO:0000256" key="6">
    <source>
        <dbReference type="ARBA" id="ARBA00023136"/>
    </source>
</evidence>
<dbReference type="AlphaFoldDB" id="A0A9X3S0U4"/>
<dbReference type="InterPro" id="IPR003439">
    <property type="entry name" value="ABC_transporter-like_ATP-bd"/>
</dbReference>
<dbReference type="InterPro" id="IPR014223">
    <property type="entry name" value="ABC_CydC/D"/>
</dbReference>
<feature type="transmembrane region" description="Helical" evidence="7">
    <location>
        <begin position="57"/>
        <end position="75"/>
    </location>
</feature>
<comment type="subcellular location">
    <subcellularLocation>
        <location evidence="1">Cell membrane</location>
        <topology evidence="1">Multi-pass membrane protein</topology>
    </subcellularLocation>
</comment>
<keyword evidence="6 7" id="KW-0472">Membrane</keyword>
<dbReference type="InterPro" id="IPR027417">
    <property type="entry name" value="P-loop_NTPase"/>
</dbReference>
<dbReference type="GO" id="GO:0034040">
    <property type="term" value="F:ATPase-coupled lipid transmembrane transporter activity"/>
    <property type="evidence" value="ECO:0007669"/>
    <property type="project" value="TreeGrafter"/>
</dbReference>
<evidence type="ECO:0000259" key="9">
    <source>
        <dbReference type="PROSITE" id="PS50929"/>
    </source>
</evidence>
<feature type="transmembrane region" description="Helical" evidence="7">
    <location>
        <begin position="168"/>
        <end position="185"/>
    </location>
</feature>
<keyword evidence="2 7" id="KW-0812">Transmembrane</keyword>
<dbReference type="GO" id="GO:0140359">
    <property type="term" value="F:ABC-type transporter activity"/>
    <property type="evidence" value="ECO:0007669"/>
    <property type="project" value="InterPro"/>
</dbReference>
<proteinExistence type="predicted"/>
<dbReference type="InterPro" id="IPR011527">
    <property type="entry name" value="ABC1_TM_dom"/>
</dbReference>
<sequence>MRRASADRGDVRRTLTLVRPAAGGVALSALLGAGAACASVGLLATSAWLIARASQQPGASALGVAIAGVQFFALARGLLRYAERLAGHDAALEALAALRVRVYERLEPLSPAALPGFREGDLLARFVHDVDALQDLLLRVLQPFAIALIAGAATVALLWWLLPAAGAIVLVALLLAATVVPWLTARESGRAPAQANLSSVTVEMLDGAPELLVNGALPGRLHTLARLDAELTRDDAAAARTMGSGRALVTLLTGLALWGTVLVAIHANLDPVLLAVVALVPLATFELVGGLPAVTSDLSRVRRSAERVQAVLDAPVPVHEPATPHPLPPAPVLRVRGLKARYGDTWVLDGVDLDLAPGRRVAVVGPSGAGKSTLAAVLLRFLDYEGSVTLGGTEIHAFDGDAVRTVVGLVAQDAHVFDTTLRENLLLARRDASEADLHDALDRARLLAWTDTLPDGLATEGGTAGHRYSGGQRRRIALARADLARFPLLILDEPGEHLDAKTADAVVADALEGGHGTLLITHRLTGLEAMDEIVVLEAGRVAERGTHDDLLDRGGRYAESWTRARNTR</sequence>
<dbReference type="SUPFAM" id="SSF90123">
    <property type="entry name" value="ABC transporter transmembrane region"/>
    <property type="match status" value="1"/>
</dbReference>
<reference evidence="10" key="1">
    <citation type="submission" date="2022-10" db="EMBL/GenBank/DDBJ databases">
        <title>The WGS of Solirubrobacter ginsenosidimutans DSM 21036.</title>
        <authorList>
            <person name="Jiang Z."/>
        </authorList>
    </citation>
    <scope>NUCLEOTIDE SEQUENCE</scope>
    <source>
        <strain evidence="10">DSM 21036</strain>
    </source>
</reference>
<name>A0A9X3S0U4_9ACTN</name>
<dbReference type="Pfam" id="PF00664">
    <property type="entry name" value="ABC_membrane"/>
    <property type="match status" value="1"/>
</dbReference>
<keyword evidence="4" id="KW-0067">ATP-binding</keyword>
<accession>A0A9X3S0U4</accession>
<evidence type="ECO:0000256" key="4">
    <source>
        <dbReference type="ARBA" id="ARBA00022840"/>
    </source>
</evidence>
<dbReference type="PANTHER" id="PTHR24221:SF654">
    <property type="entry name" value="ATP-BINDING CASSETTE SUB-FAMILY B MEMBER 6"/>
    <property type="match status" value="1"/>
</dbReference>
<dbReference type="PROSITE" id="PS50929">
    <property type="entry name" value="ABC_TM1F"/>
    <property type="match status" value="1"/>
</dbReference>
<gene>
    <name evidence="10" type="primary">cydC</name>
    <name evidence="10" type="ORF">OM076_09130</name>
</gene>
<dbReference type="SUPFAM" id="SSF52540">
    <property type="entry name" value="P-loop containing nucleoside triphosphate hydrolases"/>
    <property type="match status" value="1"/>
</dbReference>
<evidence type="ECO:0000256" key="1">
    <source>
        <dbReference type="ARBA" id="ARBA00004651"/>
    </source>
</evidence>
<dbReference type="InterPro" id="IPR036640">
    <property type="entry name" value="ABC1_TM_sf"/>
</dbReference>
<dbReference type="Proteomes" id="UP001149140">
    <property type="component" value="Unassembled WGS sequence"/>
</dbReference>
<dbReference type="SMART" id="SM00382">
    <property type="entry name" value="AAA"/>
    <property type="match status" value="1"/>
</dbReference>
<organism evidence="10 11">
    <name type="scientific">Solirubrobacter ginsenosidimutans</name>
    <dbReference type="NCBI Taxonomy" id="490573"/>
    <lineage>
        <taxon>Bacteria</taxon>
        <taxon>Bacillati</taxon>
        <taxon>Actinomycetota</taxon>
        <taxon>Thermoleophilia</taxon>
        <taxon>Solirubrobacterales</taxon>
        <taxon>Solirubrobacteraceae</taxon>
        <taxon>Solirubrobacter</taxon>
    </lineage>
</organism>
<feature type="transmembrane region" description="Helical" evidence="7">
    <location>
        <begin position="273"/>
        <end position="294"/>
    </location>
</feature>
<dbReference type="Pfam" id="PF00005">
    <property type="entry name" value="ABC_tran"/>
    <property type="match status" value="1"/>
</dbReference>
<dbReference type="GO" id="GO:0016887">
    <property type="term" value="F:ATP hydrolysis activity"/>
    <property type="evidence" value="ECO:0007669"/>
    <property type="project" value="InterPro"/>
</dbReference>
<evidence type="ECO:0000256" key="3">
    <source>
        <dbReference type="ARBA" id="ARBA00022741"/>
    </source>
</evidence>
<dbReference type="GO" id="GO:0034775">
    <property type="term" value="P:glutathione transmembrane transport"/>
    <property type="evidence" value="ECO:0007669"/>
    <property type="project" value="InterPro"/>
</dbReference>
<dbReference type="GO" id="GO:0045454">
    <property type="term" value="P:cell redox homeostasis"/>
    <property type="evidence" value="ECO:0007669"/>
    <property type="project" value="InterPro"/>
</dbReference>
<protein>
    <submittedName>
        <fullName evidence="10">Thiol reductant ABC exporter subunit CydC</fullName>
    </submittedName>
</protein>
<evidence type="ECO:0000259" key="8">
    <source>
        <dbReference type="PROSITE" id="PS50893"/>
    </source>
</evidence>
<evidence type="ECO:0000313" key="11">
    <source>
        <dbReference type="Proteomes" id="UP001149140"/>
    </source>
</evidence>
<feature type="domain" description="ABC transporter" evidence="8">
    <location>
        <begin position="333"/>
        <end position="563"/>
    </location>
</feature>
<dbReference type="PROSITE" id="PS50893">
    <property type="entry name" value="ABC_TRANSPORTER_2"/>
    <property type="match status" value="1"/>
</dbReference>
<evidence type="ECO:0000256" key="5">
    <source>
        <dbReference type="ARBA" id="ARBA00022989"/>
    </source>
</evidence>
<evidence type="ECO:0000256" key="2">
    <source>
        <dbReference type="ARBA" id="ARBA00022692"/>
    </source>
</evidence>
<dbReference type="Gene3D" id="1.20.1560.10">
    <property type="entry name" value="ABC transporter type 1, transmembrane domain"/>
    <property type="match status" value="1"/>
</dbReference>
<dbReference type="NCBIfam" id="TIGR02868">
    <property type="entry name" value="CydC"/>
    <property type="match status" value="1"/>
</dbReference>
<evidence type="ECO:0000313" key="10">
    <source>
        <dbReference type="EMBL" id="MDA0160427.1"/>
    </source>
</evidence>
<dbReference type="InterPro" id="IPR003593">
    <property type="entry name" value="AAA+_ATPase"/>
</dbReference>
<keyword evidence="5 7" id="KW-1133">Transmembrane helix</keyword>
<dbReference type="PANTHER" id="PTHR24221">
    <property type="entry name" value="ATP-BINDING CASSETTE SUB-FAMILY B"/>
    <property type="match status" value="1"/>
</dbReference>
<feature type="domain" description="ABC transmembrane type-1" evidence="9">
    <location>
        <begin position="26"/>
        <end position="300"/>
    </location>
</feature>
<comment type="caution">
    <text evidence="10">The sequence shown here is derived from an EMBL/GenBank/DDBJ whole genome shotgun (WGS) entry which is preliminary data.</text>
</comment>